<organism evidence="11 12">
    <name type="scientific">Henosepilachna vigintioctopunctata</name>
    <dbReference type="NCBI Taxonomy" id="420089"/>
    <lineage>
        <taxon>Eukaryota</taxon>
        <taxon>Metazoa</taxon>
        <taxon>Ecdysozoa</taxon>
        <taxon>Arthropoda</taxon>
        <taxon>Hexapoda</taxon>
        <taxon>Insecta</taxon>
        <taxon>Pterygota</taxon>
        <taxon>Neoptera</taxon>
        <taxon>Endopterygota</taxon>
        <taxon>Coleoptera</taxon>
        <taxon>Polyphaga</taxon>
        <taxon>Cucujiformia</taxon>
        <taxon>Coccinelloidea</taxon>
        <taxon>Coccinellidae</taxon>
        <taxon>Epilachninae</taxon>
        <taxon>Epilachnini</taxon>
        <taxon>Henosepilachna</taxon>
    </lineage>
</organism>
<feature type="domain" description="C2H2-type" evidence="10">
    <location>
        <begin position="237"/>
        <end position="264"/>
    </location>
</feature>
<dbReference type="Gene3D" id="3.30.160.60">
    <property type="entry name" value="Classic Zinc Finger"/>
    <property type="match status" value="6"/>
</dbReference>
<proteinExistence type="predicted"/>
<name>A0AAW1UGJ7_9CUCU</name>
<sequence length="492" mass="56672">MDVGIEFLPCPLCSIPYFKDVHVLRSTLIKVATTQLSCPVCSEHVMGLDKLTIHLFSHMNDNTHTSKGLLEEVQDKQHVRNVTNSPVSRVDNLGENIATKLKHFPIISKEDSIVCDICNFTFSDRTILELHQKLLHQTNPDKTTGAYNFHCHLCSKTFKLRGSLIVHLRVAHYGFSNDNVKLKIPMSQGEESFENENISLAKSMDNKQWECEICSKMFTTKYFLKKHKRLHTGEMPYSCNLCNKSFTFQQSYHKHMLYHSSEKPHTCNECGRSFKELSTLQNHARIHSGERPFACETCGKRFRQRVSYLVHRRIHTGAMPYDCKMCGKKFRYKVSQRSHKCEAQSDNSNEQERSETNSLFFNDQGIQENNVQCILSVDYDGKISFITKNDDLNEKVDINQTHKEEKQTSPLNNDCESSNNKEDIDHIFEVSTSAPDLYSMILSPLLPEVESLCLSNCPTTSKLEDDNKKLIQNNSTQQYLPENLFSDFLQRN</sequence>
<dbReference type="FunFam" id="3.30.160.60:FF:001573">
    <property type="entry name" value="Zinc finger protein 407"/>
    <property type="match status" value="1"/>
</dbReference>
<dbReference type="SUPFAM" id="SSF57667">
    <property type="entry name" value="beta-beta-alpha zinc fingers"/>
    <property type="match status" value="4"/>
</dbReference>
<dbReference type="FunFam" id="3.30.160.60:FF:001253">
    <property type="entry name" value="Zinc finger protein 408"/>
    <property type="match status" value="1"/>
</dbReference>
<feature type="domain" description="C2H2-type" evidence="10">
    <location>
        <begin position="265"/>
        <end position="292"/>
    </location>
</feature>
<feature type="domain" description="C2H2-type" evidence="10">
    <location>
        <begin position="149"/>
        <end position="177"/>
    </location>
</feature>
<evidence type="ECO:0000256" key="9">
    <source>
        <dbReference type="PROSITE-ProRule" id="PRU00042"/>
    </source>
</evidence>
<dbReference type="Proteomes" id="UP001431783">
    <property type="component" value="Unassembled WGS sequence"/>
</dbReference>
<comment type="subcellular location">
    <subcellularLocation>
        <location evidence="1">Nucleus</location>
    </subcellularLocation>
</comment>
<dbReference type="FunFam" id="3.30.160.60:FF:000100">
    <property type="entry name" value="Zinc finger 45-like"/>
    <property type="match status" value="1"/>
</dbReference>
<feature type="domain" description="C2H2-type" evidence="10">
    <location>
        <begin position="209"/>
        <end position="236"/>
    </location>
</feature>
<dbReference type="GO" id="GO:0000981">
    <property type="term" value="F:DNA-binding transcription factor activity, RNA polymerase II-specific"/>
    <property type="evidence" value="ECO:0007669"/>
    <property type="project" value="TreeGrafter"/>
</dbReference>
<dbReference type="PROSITE" id="PS00028">
    <property type="entry name" value="ZINC_FINGER_C2H2_1"/>
    <property type="match status" value="7"/>
</dbReference>
<evidence type="ECO:0000313" key="11">
    <source>
        <dbReference type="EMBL" id="KAK9879648.1"/>
    </source>
</evidence>
<keyword evidence="4 9" id="KW-0863">Zinc-finger</keyword>
<feature type="domain" description="C2H2-type" evidence="10">
    <location>
        <begin position="113"/>
        <end position="141"/>
    </location>
</feature>
<evidence type="ECO:0000313" key="12">
    <source>
        <dbReference type="Proteomes" id="UP001431783"/>
    </source>
</evidence>
<accession>A0AAW1UGJ7</accession>
<keyword evidence="5" id="KW-0862">Zinc</keyword>
<evidence type="ECO:0000256" key="1">
    <source>
        <dbReference type="ARBA" id="ARBA00004123"/>
    </source>
</evidence>
<dbReference type="EMBL" id="JARQZJ010000062">
    <property type="protein sequence ID" value="KAK9879648.1"/>
    <property type="molecule type" value="Genomic_DNA"/>
</dbReference>
<dbReference type="GO" id="GO:0005634">
    <property type="term" value="C:nucleus"/>
    <property type="evidence" value="ECO:0007669"/>
    <property type="project" value="UniProtKB-SubCell"/>
</dbReference>
<keyword evidence="6" id="KW-0805">Transcription regulation</keyword>
<evidence type="ECO:0000256" key="6">
    <source>
        <dbReference type="ARBA" id="ARBA00023015"/>
    </source>
</evidence>
<dbReference type="AlphaFoldDB" id="A0AAW1UGJ7"/>
<reference evidence="11 12" key="1">
    <citation type="submission" date="2023-03" db="EMBL/GenBank/DDBJ databases">
        <title>Genome insight into feeding habits of ladybird beetles.</title>
        <authorList>
            <person name="Li H.-S."/>
            <person name="Huang Y.-H."/>
            <person name="Pang H."/>
        </authorList>
    </citation>
    <scope>NUCLEOTIDE SEQUENCE [LARGE SCALE GENOMIC DNA]</scope>
    <source>
        <strain evidence="11">SYSU_2023b</strain>
        <tissue evidence="11">Whole body</tissue>
    </source>
</reference>
<dbReference type="InterPro" id="IPR036236">
    <property type="entry name" value="Znf_C2H2_sf"/>
</dbReference>
<evidence type="ECO:0000256" key="2">
    <source>
        <dbReference type="ARBA" id="ARBA00022723"/>
    </source>
</evidence>
<dbReference type="Pfam" id="PF00096">
    <property type="entry name" value="zf-C2H2"/>
    <property type="match status" value="5"/>
</dbReference>
<evidence type="ECO:0000256" key="7">
    <source>
        <dbReference type="ARBA" id="ARBA00023163"/>
    </source>
</evidence>
<comment type="caution">
    <text evidence="11">The sequence shown here is derived from an EMBL/GenBank/DDBJ whole genome shotgun (WGS) entry which is preliminary data.</text>
</comment>
<evidence type="ECO:0000256" key="5">
    <source>
        <dbReference type="ARBA" id="ARBA00022833"/>
    </source>
</evidence>
<evidence type="ECO:0000256" key="3">
    <source>
        <dbReference type="ARBA" id="ARBA00022737"/>
    </source>
</evidence>
<keyword evidence="8" id="KW-0539">Nucleus</keyword>
<dbReference type="PROSITE" id="PS50157">
    <property type="entry name" value="ZINC_FINGER_C2H2_2"/>
    <property type="match status" value="7"/>
</dbReference>
<evidence type="ECO:0000259" key="10">
    <source>
        <dbReference type="PROSITE" id="PS50157"/>
    </source>
</evidence>
<protein>
    <recommendedName>
        <fullName evidence="10">C2H2-type domain-containing protein</fullName>
    </recommendedName>
</protein>
<dbReference type="GO" id="GO:0003677">
    <property type="term" value="F:DNA binding"/>
    <property type="evidence" value="ECO:0007669"/>
    <property type="project" value="UniProtKB-KW"/>
</dbReference>
<dbReference type="GO" id="GO:0008270">
    <property type="term" value="F:zinc ion binding"/>
    <property type="evidence" value="ECO:0007669"/>
    <property type="project" value="UniProtKB-KW"/>
</dbReference>
<feature type="domain" description="C2H2-type" evidence="10">
    <location>
        <begin position="293"/>
        <end position="320"/>
    </location>
</feature>
<dbReference type="InterPro" id="IPR013087">
    <property type="entry name" value="Znf_C2H2_type"/>
</dbReference>
<feature type="domain" description="C2H2-type" evidence="10">
    <location>
        <begin position="321"/>
        <end position="352"/>
    </location>
</feature>
<evidence type="ECO:0000256" key="8">
    <source>
        <dbReference type="ARBA" id="ARBA00023242"/>
    </source>
</evidence>
<dbReference type="FunFam" id="3.30.160.60:FF:000661">
    <property type="entry name" value="paternally-expressed gene 3 protein-like"/>
    <property type="match status" value="1"/>
</dbReference>
<keyword evidence="2" id="KW-0479">Metal-binding</keyword>
<dbReference type="PANTHER" id="PTHR24394:SF48">
    <property type="entry name" value="ZINC FINGER PROTEIN 771"/>
    <property type="match status" value="1"/>
</dbReference>
<dbReference type="SMART" id="SM00355">
    <property type="entry name" value="ZnF_C2H2"/>
    <property type="match status" value="8"/>
</dbReference>
<evidence type="ECO:0000256" key="4">
    <source>
        <dbReference type="ARBA" id="ARBA00022771"/>
    </source>
</evidence>
<gene>
    <name evidence="11" type="ORF">WA026_006713</name>
</gene>
<keyword evidence="3" id="KW-0677">Repeat</keyword>
<dbReference type="PANTHER" id="PTHR24394">
    <property type="entry name" value="ZINC FINGER PROTEIN"/>
    <property type="match status" value="1"/>
</dbReference>
<keyword evidence="12" id="KW-1185">Reference proteome</keyword>
<keyword evidence="7" id="KW-0804">Transcription</keyword>